<evidence type="ECO:0000313" key="4">
    <source>
        <dbReference type="EMBL" id="GII41064.1"/>
    </source>
</evidence>
<evidence type="ECO:0000256" key="1">
    <source>
        <dbReference type="ARBA" id="ARBA00023015"/>
    </source>
</evidence>
<keyword evidence="2" id="KW-0804">Transcription</keyword>
<dbReference type="AlphaFoldDB" id="A0A8J3U969"/>
<proteinExistence type="predicted"/>
<feature type="domain" description="HTH araC/xylS-type" evidence="3">
    <location>
        <begin position="257"/>
        <end position="355"/>
    </location>
</feature>
<dbReference type="CDD" id="cd03137">
    <property type="entry name" value="GATase1_AraC_1"/>
    <property type="match status" value="1"/>
</dbReference>
<dbReference type="Gene3D" id="1.10.10.60">
    <property type="entry name" value="Homeodomain-like"/>
    <property type="match status" value="1"/>
</dbReference>
<dbReference type="InterPro" id="IPR029062">
    <property type="entry name" value="Class_I_gatase-like"/>
</dbReference>
<dbReference type="Pfam" id="PF01965">
    <property type="entry name" value="DJ-1_PfpI"/>
    <property type="match status" value="1"/>
</dbReference>
<protein>
    <submittedName>
        <fullName evidence="4">AraC family transcriptional regulator</fullName>
    </submittedName>
</protein>
<dbReference type="SMART" id="SM00342">
    <property type="entry name" value="HTH_ARAC"/>
    <property type="match status" value="1"/>
</dbReference>
<dbReference type="Proteomes" id="UP000622547">
    <property type="component" value="Unassembled WGS sequence"/>
</dbReference>
<dbReference type="Pfam" id="PF12833">
    <property type="entry name" value="HTH_18"/>
    <property type="match status" value="1"/>
</dbReference>
<dbReference type="InterPro" id="IPR002818">
    <property type="entry name" value="DJ-1/PfpI"/>
</dbReference>
<evidence type="ECO:0000313" key="5">
    <source>
        <dbReference type="Proteomes" id="UP000622547"/>
    </source>
</evidence>
<dbReference type="PROSITE" id="PS01124">
    <property type="entry name" value="HTH_ARAC_FAMILY_2"/>
    <property type="match status" value="1"/>
</dbReference>
<evidence type="ECO:0000256" key="2">
    <source>
        <dbReference type="ARBA" id="ARBA00023163"/>
    </source>
</evidence>
<dbReference type="GO" id="GO:0043565">
    <property type="term" value="F:sequence-specific DNA binding"/>
    <property type="evidence" value="ECO:0007669"/>
    <property type="project" value="InterPro"/>
</dbReference>
<dbReference type="InterPro" id="IPR052158">
    <property type="entry name" value="INH-QAR"/>
</dbReference>
<accession>A0A8J3U969</accession>
<comment type="caution">
    <text evidence="4">The sequence shown here is derived from an EMBL/GenBank/DDBJ whole genome shotgun (WGS) entry which is preliminary data.</text>
</comment>
<dbReference type="GO" id="GO:0003700">
    <property type="term" value="F:DNA-binding transcription factor activity"/>
    <property type="evidence" value="ECO:0007669"/>
    <property type="project" value="InterPro"/>
</dbReference>
<evidence type="ECO:0000259" key="3">
    <source>
        <dbReference type="PROSITE" id="PS01124"/>
    </source>
</evidence>
<dbReference type="SUPFAM" id="SSF52317">
    <property type="entry name" value="Class I glutamine amidotransferase-like"/>
    <property type="match status" value="1"/>
</dbReference>
<sequence>MLIFLCSRGPPPRGLPAYGKAANAEASPTIGQTANSCKNLAMHRVVVLALDGVYPFELSIPVRIFGTAAGPDEAPLYEVLTCSVDGGPVRTAADFSVTVENGSEILATADTLVIPPFSCGPQDERVRLPDEVAGIFDRLRPGARIVSICTASYVLAAAGLLDGRPATTHWNEAEHFQRMFPNVKVNPDVLFVDDGEVLTAAGVASGVDLCLYLVRRDHGSEVANRVARLCVVPPWRDGGQAQFIERPVPEPSAATTSETRAWALERLHRPIPLTEMAGRARMSIRTFTRRFRDEVGMTPGKWLIQQRVERARHLLETTDLPVDRVAEEAGFGTGASMRKHLTTIIGVSPTAYRHTFRADASLRRPSKHSAAR</sequence>
<dbReference type="PANTHER" id="PTHR43130">
    <property type="entry name" value="ARAC-FAMILY TRANSCRIPTIONAL REGULATOR"/>
    <property type="match status" value="1"/>
</dbReference>
<dbReference type="InterPro" id="IPR009057">
    <property type="entry name" value="Homeodomain-like_sf"/>
</dbReference>
<dbReference type="InterPro" id="IPR018060">
    <property type="entry name" value="HTH_AraC"/>
</dbReference>
<dbReference type="EMBL" id="BOOP01000030">
    <property type="protein sequence ID" value="GII41064.1"/>
    <property type="molecule type" value="Genomic_DNA"/>
</dbReference>
<dbReference type="Gene3D" id="3.40.50.880">
    <property type="match status" value="1"/>
</dbReference>
<keyword evidence="1" id="KW-0805">Transcription regulation</keyword>
<gene>
    <name evidence="4" type="ORF">Pph01_60670</name>
</gene>
<name>A0A8J3U969_9ACTN</name>
<dbReference type="PANTHER" id="PTHR43130:SF3">
    <property type="entry name" value="HTH-TYPE TRANSCRIPTIONAL REGULATOR RV1931C"/>
    <property type="match status" value="1"/>
</dbReference>
<reference evidence="4 5" key="1">
    <citation type="submission" date="2021-01" db="EMBL/GenBank/DDBJ databases">
        <title>Whole genome shotgun sequence of Planotetraspora phitsanulokensis NBRC 104273.</title>
        <authorList>
            <person name="Komaki H."/>
            <person name="Tamura T."/>
        </authorList>
    </citation>
    <scope>NUCLEOTIDE SEQUENCE [LARGE SCALE GENOMIC DNA]</scope>
    <source>
        <strain evidence="4 5">NBRC 104273</strain>
    </source>
</reference>
<keyword evidence="5" id="KW-1185">Reference proteome</keyword>
<organism evidence="4 5">
    <name type="scientific">Planotetraspora phitsanulokensis</name>
    <dbReference type="NCBI Taxonomy" id="575192"/>
    <lineage>
        <taxon>Bacteria</taxon>
        <taxon>Bacillati</taxon>
        <taxon>Actinomycetota</taxon>
        <taxon>Actinomycetes</taxon>
        <taxon>Streptosporangiales</taxon>
        <taxon>Streptosporangiaceae</taxon>
        <taxon>Planotetraspora</taxon>
    </lineage>
</organism>
<dbReference type="SUPFAM" id="SSF46689">
    <property type="entry name" value="Homeodomain-like"/>
    <property type="match status" value="2"/>
</dbReference>